<dbReference type="Proteomes" id="UP001487740">
    <property type="component" value="Unassembled WGS sequence"/>
</dbReference>
<reference evidence="6 7" key="1">
    <citation type="submission" date="2023-03" db="EMBL/GenBank/DDBJ databases">
        <title>High-quality genome of Scylla paramamosain provides insights in environmental adaptation.</title>
        <authorList>
            <person name="Zhang L."/>
        </authorList>
    </citation>
    <scope>NUCLEOTIDE SEQUENCE [LARGE SCALE GENOMIC DNA]</scope>
    <source>
        <strain evidence="6">LZ_2023a</strain>
        <tissue evidence="6">Muscle</tissue>
    </source>
</reference>
<dbReference type="InterPro" id="IPR011989">
    <property type="entry name" value="ARM-like"/>
</dbReference>
<accession>A0AAW0SVD4</accession>
<dbReference type="InterPro" id="IPR016024">
    <property type="entry name" value="ARM-type_fold"/>
</dbReference>
<gene>
    <name evidence="6" type="ORF">O3P69_009417</name>
</gene>
<feature type="compositionally biased region" description="Low complexity" evidence="5">
    <location>
        <begin position="15"/>
        <end position="32"/>
    </location>
</feature>
<dbReference type="GO" id="GO:0015031">
    <property type="term" value="P:protein transport"/>
    <property type="evidence" value="ECO:0007669"/>
    <property type="project" value="UniProtKB-KW"/>
</dbReference>
<dbReference type="EMBL" id="JARAKH010000044">
    <property type="protein sequence ID" value="KAK8378696.1"/>
    <property type="molecule type" value="Genomic_DNA"/>
</dbReference>
<evidence type="ECO:0008006" key="8">
    <source>
        <dbReference type="Google" id="ProtNLM"/>
    </source>
</evidence>
<name>A0AAW0SVD4_SCYPA</name>
<feature type="region of interest" description="Disordered" evidence="5">
    <location>
        <begin position="1"/>
        <end position="58"/>
    </location>
</feature>
<dbReference type="Pfam" id="PF00514">
    <property type="entry name" value="Arm"/>
    <property type="match status" value="4"/>
</dbReference>
<sequence length="423" mass="45164">MIQSRKLPPLPAATSSGSSSKQGSSTSRKSTQMSLSPHWTEKERKKERQPTPTPTIGATKMNRAQLVEGGVLPLLVRCMDRGESPQLQEASAWVITNIASGRSEHTQAVVDAGAVGVLVGLVSTGSGDVREQAVWALGNIVGDGARCRDVVLKQGVIPPLVDLLHVNVSTSLRRQVCWVLTNLLRVRGARLTDQQRAQCAEAFLVLVASLHPEVQADALWGAAYLADLGPEGVDSVLEAGLVREVVQRLYSDEERVVAAALRATGSIAAGTNEQTEALLQAGAVPIYRDLLQHPSPGVAREAAWILSNVTAGTPAQIQTAMDVQVVPALIAAVEEATWLAGSGLVPCLARLLQGEDAGMLLVALDALNNLFKKSPERRRLTQGVESSGGLERLRALKQHKVAQVARMSNYLLTTYLWEGSQGE</sequence>
<comment type="caution">
    <text evidence="6">The sequence shown here is derived from an EMBL/GenBank/DDBJ whole genome shotgun (WGS) entry which is preliminary data.</text>
</comment>
<organism evidence="6 7">
    <name type="scientific">Scylla paramamosain</name>
    <name type="common">Mud crab</name>
    <dbReference type="NCBI Taxonomy" id="85552"/>
    <lineage>
        <taxon>Eukaryota</taxon>
        <taxon>Metazoa</taxon>
        <taxon>Ecdysozoa</taxon>
        <taxon>Arthropoda</taxon>
        <taxon>Crustacea</taxon>
        <taxon>Multicrustacea</taxon>
        <taxon>Malacostraca</taxon>
        <taxon>Eumalacostraca</taxon>
        <taxon>Eucarida</taxon>
        <taxon>Decapoda</taxon>
        <taxon>Pleocyemata</taxon>
        <taxon>Brachyura</taxon>
        <taxon>Eubrachyura</taxon>
        <taxon>Portunoidea</taxon>
        <taxon>Portunidae</taxon>
        <taxon>Portuninae</taxon>
        <taxon>Scylla</taxon>
    </lineage>
</organism>
<evidence type="ECO:0000256" key="2">
    <source>
        <dbReference type="ARBA" id="ARBA00022448"/>
    </source>
</evidence>
<keyword evidence="2" id="KW-0813">Transport</keyword>
<protein>
    <recommendedName>
        <fullName evidence="8">Importin subunit alpha</fullName>
    </recommendedName>
</protein>
<dbReference type="PROSITE" id="PS50176">
    <property type="entry name" value="ARM_REPEAT"/>
    <property type="match status" value="1"/>
</dbReference>
<feature type="repeat" description="ARM" evidence="4">
    <location>
        <begin position="70"/>
        <end position="113"/>
    </location>
</feature>
<evidence type="ECO:0000256" key="3">
    <source>
        <dbReference type="ARBA" id="ARBA00022927"/>
    </source>
</evidence>
<evidence type="ECO:0000256" key="1">
    <source>
        <dbReference type="ARBA" id="ARBA00010394"/>
    </source>
</evidence>
<dbReference type="AlphaFoldDB" id="A0AAW0SVD4"/>
<dbReference type="Gene3D" id="1.25.10.10">
    <property type="entry name" value="Leucine-rich Repeat Variant"/>
    <property type="match status" value="1"/>
</dbReference>
<proteinExistence type="inferred from homology"/>
<dbReference type="PANTHER" id="PTHR23316">
    <property type="entry name" value="IMPORTIN ALPHA"/>
    <property type="match status" value="1"/>
</dbReference>
<evidence type="ECO:0000256" key="4">
    <source>
        <dbReference type="PROSITE-ProRule" id="PRU00259"/>
    </source>
</evidence>
<evidence type="ECO:0000313" key="6">
    <source>
        <dbReference type="EMBL" id="KAK8378696.1"/>
    </source>
</evidence>
<keyword evidence="7" id="KW-1185">Reference proteome</keyword>
<dbReference type="SMART" id="SM00185">
    <property type="entry name" value="ARM"/>
    <property type="match status" value="6"/>
</dbReference>
<dbReference type="SUPFAM" id="SSF48371">
    <property type="entry name" value="ARM repeat"/>
    <property type="match status" value="1"/>
</dbReference>
<evidence type="ECO:0000313" key="7">
    <source>
        <dbReference type="Proteomes" id="UP001487740"/>
    </source>
</evidence>
<feature type="compositionally biased region" description="Basic and acidic residues" evidence="5">
    <location>
        <begin position="39"/>
        <end position="49"/>
    </location>
</feature>
<dbReference type="InterPro" id="IPR000225">
    <property type="entry name" value="Armadillo"/>
</dbReference>
<keyword evidence="3" id="KW-0653">Protein transport</keyword>
<evidence type="ECO:0000256" key="5">
    <source>
        <dbReference type="SAM" id="MobiDB-lite"/>
    </source>
</evidence>
<comment type="similarity">
    <text evidence="1">Belongs to the importin alpha family.</text>
</comment>